<feature type="domain" description="N,N-dimethylformamidase beta subunit-like C-terminal" evidence="2">
    <location>
        <begin position="354"/>
        <end position="707"/>
    </location>
</feature>
<dbReference type="InterPro" id="IPR046540">
    <property type="entry name" value="DMFA2_C"/>
</dbReference>
<feature type="region of interest" description="Disordered" evidence="1">
    <location>
        <begin position="256"/>
        <end position="321"/>
    </location>
</feature>
<protein>
    <recommendedName>
        <fullName evidence="2">N,N-dimethylformamidase beta subunit-like C-terminal domain-containing protein</fullName>
    </recommendedName>
</protein>
<dbReference type="Proteomes" id="UP000035720">
    <property type="component" value="Unassembled WGS sequence"/>
</dbReference>
<sequence length="767" mass="80885">MYGAWPGVVGGVWQGCLMSTNGAVGIGRAGGTPERPALFFSGPQEFREWLEANHDSASELWMGLTKRHVSPRGLTWDEAVPEALCFGWIDSVAQRIDDDTTRQRWTPRRKSSIWSKTNIAHVERLTAEGRMHPAGLAAYALRTPERTGVYSFERDAAAEFPPEFAAQLAANPVAAQWFALATASYRATATHWVISAKQEATRQRRMAELIDDCAHGRLIKPQRYGTEPTWAARNRAALGIVLAFVLAVVAGCSGGSGSKGAPGSATSSSSSRAASASSPPSGSGSSAPSVTVGPGRPPANWVEVENAKPGDDGWNVGSGRVAPEGTLDGYADAASVAPGESVRLFLSSTRGPVTVSAYRLGWYAGAGGRRVWSGPEVTPPTQPAPRVAADGMVTAGWKPSLTVSTQGWPEGTYVFRLEAGGKAKVVPLTVRSTDVAERLVVLNAVSTYQAYNQWGGASLYKGPDDTFGTRARRVSSDRPYDGNGAPILFKHEVDAIQWIEKQGADLAYLTSIDLDTTAPVLRGARAVISLGHDEYWSPAMRHTVEGARDAGTNLAFLGANAVYWRVRFSGDHREMTGAKDAGLDPGQGADTTVMWRSDPSPDPENALTGMLYECFPAIGPMRVTEPDFFLFKGTGAKAGSSYPGLVGTEIDRAYPIAGTPTTLEVAAHSPVACADRGQTFADLTYYTAESGAGVVATGSMLFTRALGGPTPKFGITQESVDFAQTVVSNLVGALDVGPMADHFPAKPNLADLGASPSTSTGTGGPVG</sequence>
<comment type="caution">
    <text evidence="3">The sequence shown here is derived from an EMBL/GenBank/DDBJ whole genome shotgun (WGS) entry which is preliminary data.</text>
</comment>
<dbReference type="AlphaFoldDB" id="A0A077M7U0"/>
<evidence type="ECO:0000313" key="4">
    <source>
        <dbReference type="Proteomes" id="UP000035720"/>
    </source>
</evidence>
<evidence type="ECO:0000256" key="1">
    <source>
        <dbReference type="SAM" id="MobiDB-lite"/>
    </source>
</evidence>
<evidence type="ECO:0000313" key="3">
    <source>
        <dbReference type="EMBL" id="CCI53366.1"/>
    </source>
</evidence>
<organism evidence="3 4">
    <name type="scientific">Nostocoides jenkinsii Ben 74</name>
    <dbReference type="NCBI Taxonomy" id="1193518"/>
    <lineage>
        <taxon>Bacteria</taxon>
        <taxon>Bacillati</taxon>
        <taxon>Actinomycetota</taxon>
        <taxon>Actinomycetes</taxon>
        <taxon>Micrococcales</taxon>
        <taxon>Intrasporangiaceae</taxon>
        <taxon>Nostocoides</taxon>
    </lineage>
</organism>
<gene>
    <name evidence="3" type="ORF">BN13_380017</name>
</gene>
<feature type="compositionally biased region" description="Low complexity" evidence="1">
    <location>
        <begin position="261"/>
        <end position="294"/>
    </location>
</feature>
<name>A0A077M7U0_9MICO</name>
<dbReference type="Pfam" id="PF20254">
    <property type="entry name" value="DMFA2_C"/>
    <property type="match status" value="1"/>
</dbReference>
<accession>A0A077M7U0</accession>
<feature type="region of interest" description="Disordered" evidence="1">
    <location>
        <begin position="747"/>
        <end position="767"/>
    </location>
</feature>
<reference evidence="3 4" key="1">
    <citation type="journal article" date="2013" name="ISME J.">
        <title>A metabolic model for members of the genus Tetrasphaera involved in enhanced biological phosphorus removal.</title>
        <authorList>
            <person name="Kristiansen R."/>
            <person name="Nguyen H.T.T."/>
            <person name="Saunders A.M."/>
            <person name="Nielsen J.L."/>
            <person name="Wimmer R."/>
            <person name="Le V.Q."/>
            <person name="McIlroy S.J."/>
            <person name="Petrovski S."/>
            <person name="Seviour R.J."/>
            <person name="Calteau A."/>
            <person name="Nielsen K.L."/>
            <person name="Nielsen P.H."/>
        </authorList>
    </citation>
    <scope>NUCLEOTIDE SEQUENCE [LARGE SCALE GENOMIC DNA]</scope>
    <source>
        <strain evidence="3 4">Ben 74</strain>
    </source>
</reference>
<proteinExistence type="predicted"/>
<dbReference type="EMBL" id="CAJC01000148">
    <property type="protein sequence ID" value="CCI53366.1"/>
    <property type="molecule type" value="Genomic_DNA"/>
</dbReference>
<evidence type="ECO:0000259" key="2">
    <source>
        <dbReference type="Pfam" id="PF20254"/>
    </source>
</evidence>
<dbReference type="Pfam" id="PF13376">
    <property type="entry name" value="OmdA"/>
    <property type="match status" value="1"/>
</dbReference>
<dbReference type="STRING" id="1193518.BN13_380017"/>
<keyword evidence="4" id="KW-1185">Reference proteome</keyword>